<accession>A0A915E205</accession>
<dbReference type="Pfam" id="PF03878">
    <property type="entry name" value="YIF1"/>
    <property type="match status" value="1"/>
</dbReference>
<dbReference type="InterPro" id="IPR002123">
    <property type="entry name" value="Plipid/glycerol_acylTrfase"/>
</dbReference>
<dbReference type="GO" id="GO:0005789">
    <property type="term" value="C:endoplasmic reticulum membrane"/>
    <property type="evidence" value="ECO:0007669"/>
    <property type="project" value="UniProtKB-SubCell"/>
</dbReference>
<dbReference type="SUPFAM" id="SSF69593">
    <property type="entry name" value="Glycerol-3-phosphate (1)-acyltransferase"/>
    <property type="match status" value="1"/>
</dbReference>
<dbReference type="SMART" id="SM00563">
    <property type="entry name" value="PlsC"/>
    <property type="match status" value="1"/>
</dbReference>
<dbReference type="AlphaFoldDB" id="A0A915E205"/>
<evidence type="ECO:0000256" key="4">
    <source>
        <dbReference type="ARBA" id="ARBA00022448"/>
    </source>
</evidence>
<dbReference type="InterPro" id="IPR005578">
    <property type="entry name" value="Yif1_fam"/>
</dbReference>
<dbReference type="WBParaSite" id="jg25031">
    <property type="protein sequence ID" value="jg25031"/>
    <property type="gene ID" value="jg25031"/>
</dbReference>
<evidence type="ECO:0000256" key="5">
    <source>
        <dbReference type="ARBA" id="ARBA00022692"/>
    </source>
</evidence>
<feature type="transmembrane region" description="Helical" evidence="11">
    <location>
        <begin position="240"/>
        <end position="258"/>
    </location>
</feature>
<evidence type="ECO:0000313" key="14">
    <source>
        <dbReference type="WBParaSite" id="jg25031"/>
    </source>
</evidence>
<dbReference type="CDD" id="cd07989">
    <property type="entry name" value="LPLAT_AGPAT-like"/>
    <property type="match status" value="1"/>
</dbReference>
<proteinExistence type="inferred from homology"/>
<dbReference type="PANTHER" id="PTHR14083">
    <property type="entry name" value="YIP1 INTERACTING FACTOR HOMOLOG YIF1 PROTEIN"/>
    <property type="match status" value="1"/>
</dbReference>
<keyword evidence="8 11" id="KW-1133">Transmembrane helix</keyword>
<feature type="transmembrane region" description="Helical" evidence="11">
    <location>
        <begin position="147"/>
        <end position="169"/>
    </location>
</feature>
<keyword evidence="5 11" id="KW-0812">Transmembrane</keyword>
<sequence length="454" mass="51162">MSTPPGQSIPYFYAQEVNTAKNVAEFLWRGANQQQADESTLGGKYPLQVGKYFSFSNLKHYFTVDTDYVWRKILLILFPFLPRDWSVKFGQNGESLPPSQDLNAPDLYIPLMAFISYVLAAGVALGIGNKFSPEKLYLLSVSRSLNIWQSLAYSSYKFVSVVFCLLLYFVGGSAALNTALIYSIFATVFFLLRSMKSFILDLGYDQGRSGRKRKISLLFSMHIRSNGHEHADGTHDCMCYLPMIVMVVGGVAVWVIYTKSQTTRYYIRVSALYASVFLAGFFSMFGAVPTYFYNGGAMVAMSCLKFFCSFWLDVDVESSIDVFVMSQFWPNKCVAMLKNSLKFVPFFNISAILCNSIFVNRFSKESAHKTVLDAVDLMLKKKLKLYVFPEGTRHHGHGMLEFKKGAFNIAVQAQIDIVPVAISDLRPFYSKTGKYFHNNGKIIVQVLDPVPTKG</sequence>
<reference evidence="14" key="1">
    <citation type="submission" date="2022-11" db="UniProtKB">
        <authorList>
            <consortium name="WormBaseParasite"/>
        </authorList>
    </citation>
    <scope>IDENTIFICATION</scope>
</reference>
<feature type="transmembrane region" description="Helical" evidence="11">
    <location>
        <begin position="265"/>
        <end position="285"/>
    </location>
</feature>
<evidence type="ECO:0000256" key="3">
    <source>
        <dbReference type="ARBA" id="ARBA00009727"/>
    </source>
</evidence>
<evidence type="ECO:0000256" key="6">
    <source>
        <dbReference type="ARBA" id="ARBA00022824"/>
    </source>
</evidence>
<keyword evidence="9" id="KW-0333">Golgi apparatus</keyword>
<keyword evidence="13" id="KW-1185">Reference proteome</keyword>
<evidence type="ECO:0000256" key="9">
    <source>
        <dbReference type="ARBA" id="ARBA00023034"/>
    </source>
</evidence>
<dbReference type="GO" id="GO:0006888">
    <property type="term" value="P:endoplasmic reticulum to Golgi vesicle-mediated transport"/>
    <property type="evidence" value="ECO:0007669"/>
    <property type="project" value="InterPro"/>
</dbReference>
<dbReference type="Proteomes" id="UP000887574">
    <property type="component" value="Unplaced"/>
</dbReference>
<feature type="domain" description="Phospholipid/glycerol acyltransferase" evidence="12">
    <location>
        <begin position="318"/>
        <end position="425"/>
    </location>
</feature>
<evidence type="ECO:0000256" key="2">
    <source>
        <dbReference type="ARBA" id="ARBA00004653"/>
    </source>
</evidence>
<dbReference type="GO" id="GO:0000139">
    <property type="term" value="C:Golgi membrane"/>
    <property type="evidence" value="ECO:0007669"/>
    <property type="project" value="UniProtKB-SubCell"/>
</dbReference>
<evidence type="ECO:0000256" key="8">
    <source>
        <dbReference type="ARBA" id="ARBA00022989"/>
    </source>
</evidence>
<evidence type="ECO:0000256" key="11">
    <source>
        <dbReference type="SAM" id="Phobius"/>
    </source>
</evidence>
<dbReference type="GO" id="GO:0030134">
    <property type="term" value="C:COPII-coated ER to Golgi transport vesicle"/>
    <property type="evidence" value="ECO:0007669"/>
    <property type="project" value="TreeGrafter"/>
</dbReference>
<protein>
    <submittedName>
        <fullName evidence="14">Phospholipid/glycerol acyltransferase domain-containing protein</fullName>
    </submittedName>
</protein>
<evidence type="ECO:0000259" key="12">
    <source>
        <dbReference type="SMART" id="SM00563"/>
    </source>
</evidence>
<evidence type="ECO:0000313" key="13">
    <source>
        <dbReference type="Proteomes" id="UP000887574"/>
    </source>
</evidence>
<dbReference type="PANTHER" id="PTHR14083:SF0">
    <property type="entry name" value="YIP1D-INTERACTING FACTOR 1, ISOFORM C"/>
    <property type="match status" value="1"/>
</dbReference>
<evidence type="ECO:0000256" key="10">
    <source>
        <dbReference type="ARBA" id="ARBA00023136"/>
    </source>
</evidence>
<keyword evidence="10 11" id="KW-0472">Membrane</keyword>
<dbReference type="GO" id="GO:0015031">
    <property type="term" value="P:protein transport"/>
    <property type="evidence" value="ECO:0007669"/>
    <property type="project" value="UniProtKB-KW"/>
</dbReference>
<dbReference type="GO" id="GO:0005793">
    <property type="term" value="C:endoplasmic reticulum-Golgi intermediate compartment"/>
    <property type="evidence" value="ECO:0007669"/>
    <property type="project" value="TreeGrafter"/>
</dbReference>
<evidence type="ECO:0000256" key="1">
    <source>
        <dbReference type="ARBA" id="ARBA00004477"/>
    </source>
</evidence>
<keyword evidence="7" id="KW-0653">Protein transport</keyword>
<name>A0A915E205_9BILA</name>
<keyword evidence="6" id="KW-0256">Endoplasmic reticulum</keyword>
<comment type="subcellular location">
    <subcellularLocation>
        <location evidence="1">Endoplasmic reticulum membrane</location>
        <topology evidence="1">Multi-pass membrane protein</topology>
    </subcellularLocation>
    <subcellularLocation>
        <location evidence="2">Golgi apparatus membrane</location>
        <topology evidence="2">Multi-pass membrane protein</topology>
    </subcellularLocation>
</comment>
<evidence type="ECO:0000256" key="7">
    <source>
        <dbReference type="ARBA" id="ARBA00022927"/>
    </source>
</evidence>
<organism evidence="13 14">
    <name type="scientific">Ditylenchus dipsaci</name>
    <dbReference type="NCBI Taxonomy" id="166011"/>
    <lineage>
        <taxon>Eukaryota</taxon>
        <taxon>Metazoa</taxon>
        <taxon>Ecdysozoa</taxon>
        <taxon>Nematoda</taxon>
        <taxon>Chromadorea</taxon>
        <taxon>Rhabditida</taxon>
        <taxon>Tylenchina</taxon>
        <taxon>Tylenchomorpha</taxon>
        <taxon>Sphaerularioidea</taxon>
        <taxon>Anguinidae</taxon>
        <taxon>Anguininae</taxon>
        <taxon>Ditylenchus</taxon>
    </lineage>
</organism>
<comment type="similarity">
    <text evidence="3">Belongs to the YIF1 family.</text>
</comment>
<dbReference type="Pfam" id="PF01553">
    <property type="entry name" value="Acyltransferase"/>
    <property type="match status" value="1"/>
</dbReference>
<dbReference type="GO" id="GO:0016746">
    <property type="term" value="F:acyltransferase activity"/>
    <property type="evidence" value="ECO:0007669"/>
    <property type="project" value="InterPro"/>
</dbReference>
<keyword evidence="4" id="KW-0813">Transport</keyword>
<feature type="transmembrane region" description="Helical" evidence="11">
    <location>
        <begin position="107"/>
        <end position="127"/>
    </location>
</feature>